<keyword evidence="8" id="KW-0862">Zinc</keyword>
<dbReference type="SUPFAM" id="SSF53187">
    <property type="entry name" value="Zn-dependent exopeptidases"/>
    <property type="match status" value="1"/>
</dbReference>
<evidence type="ECO:0000313" key="14">
    <source>
        <dbReference type="EMBL" id="KAJ8951569.1"/>
    </source>
</evidence>
<evidence type="ECO:0000256" key="6">
    <source>
        <dbReference type="ARBA" id="ARBA00022729"/>
    </source>
</evidence>
<reference evidence="14" key="1">
    <citation type="journal article" date="2023" name="Insect Mol. Biol.">
        <title>Genome sequencing provides insights into the evolution of gene families encoding plant cell wall-degrading enzymes in longhorned beetles.</title>
        <authorList>
            <person name="Shin N.R."/>
            <person name="Okamura Y."/>
            <person name="Kirsch R."/>
            <person name="Pauchet Y."/>
        </authorList>
    </citation>
    <scope>NUCLEOTIDE SEQUENCE</scope>
    <source>
        <strain evidence="14">AMC_N1</strain>
    </source>
</reference>
<dbReference type="Gene3D" id="3.40.630.10">
    <property type="entry name" value="Zn peptidases"/>
    <property type="match status" value="1"/>
</dbReference>
<feature type="domain" description="Peptidase M14" evidence="13">
    <location>
        <begin position="171"/>
        <end position="487"/>
    </location>
</feature>
<dbReference type="PANTHER" id="PTHR11705">
    <property type="entry name" value="PROTEASE FAMILY M14 CARBOXYPEPTIDASE A,B"/>
    <property type="match status" value="1"/>
</dbReference>
<dbReference type="GO" id="GO:0004181">
    <property type="term" value="F:metallocarboxypeptidase activity"/>
    <property type="evidence" value="ECO:0007669"/>
    <property type="project" value="InterPro"/>
</dbReference>
<protein>
    <recommendedName>
        <fullName evidence="13">Peptidase M14 domain-containing protein</fullName>
    </recommendedName>
</protein>
<evidence type="ECO:0000256" key="7">
    <source>
        <dbReference type="ARBA" id="ARBA00022801"/>
    </source>
</evidence>
<comment type="similarity">
    <text evidence="2 11">Belongs to the peptidase M14 family.</text>
</comment>
<dbReference type="AlphaFoldDB" id="A0AAV8YJ07"/>
<comment type="caution">
    <text evidence="14">The sequence shown here is derived from an EMBL/GenBank/DDBJ whole genome shotgun (WGS) entry which is preliminary data.</text>
</comment>
<feature type="chain" id="PRO_5043754027" description="Peptidase M14 domain-containing protein" evidence="12">
    <location>
        <begin position="20"/>
        <end position="490"/>
    </location>
</feature>
<evidence type="ECO:0000259" key="13">
    <source>
        <dbReference type="PROSITE" id="PS52035"/>
    </source>
</evidence>
<sequence length="490" mass="54197">MKHPELLVCLLFVVGRVIGRASVSVQDSSPIEDDSPYEIEDIIAEESETAVKTLEPQEQLSEEDAEATPQTRVLYNGNQLWKTIVDSVDKMQILLKLRDENDISTWGGNTTSIDILVKPGSLEKVATTLSNYNIRYEILIDDLQRAIDEENPPVDTSETVDRQGHRLTWNSYHRMDDVLDYLQFAATTYPDLVTLKTIGNSVQGRPIKLVKISNGNPGNKAIWVDGGIHAREWITPATVTYIINYLTLKFESEPDYVQNIDWYIVPVANPDGYEYSHTVDRLWRKNRARSGQCSGTDLNRNFGYKWGGQGSSKNPCSETYGGYSAFSEPETAAIQRFIKAPTYQNGDKNGSPYCTKPNRMILSRQAPLLSGRLTSPSTLTASTSYTRGGYNRVVPPDYKDLEVVATKAAAAIRSAGGPAYTVGPAANTLYPASGGSDDWAKGTMRMKYAYTIELRDNGRYGFVLPSSYINPTAQEALAALRVIAEAAAKA</sequence>
<dbReference type="InterPro" id="IPR057246">
    <property type="entry name" value="CARBOXYPEPT_ZN_1"/>
</dbReference>
<evidence type="ECO:0000256" key="5">
    <source>
        <dbReference type="ARBA" id="ARBA00022723"/>
    </source>
</evidence>
<keyword evidence="7" id="KW-0378">Hydrolase</keyword>
<name>A0AAV8YJ07_9CUCU</name>
<dbReference type="PROSITE" id="PS00132">
    <property type="entry name" value="CARBOXYPEPT_ZN_1"/>
    <property type="match status" value="1"/>
</dbReference>
<comment type="cofactor">
    <cofactor evidence="1">
        <name>Zn(2+)</name>
        <dbReference type="ChEBI" id="CHEBI:29105"/>
    </cofactor>
</comment>
<dbReference type="GO" id="GO:0008270">
    <property type="term" value="F:zinc ion binding"/>
    <property type="evidence" value="ECO:0007669"/>
    <property type="project" value="InterPro"/>
</dbReference>
<feature type="signal peptide" evidence="12">
    <location>
        <begin position="1"/>
        <end position="19"/>
    </location>
</feature>
<dbReference type="GO" id="GO:0006508">
    <property type="term" value="P:proteolysis"/>
    <property type="evidence" value="ECO:0007669"/>
    <property type="project" value="UniProtKB-KW"/>
</dbReference>
<keyword evidence="10" id="KW-1015">Disulfide bond</keyword>
<dbReference type="GO" id="GO:0005615">
    <property type="term" value="C:extracellular space"/>
    <property type="evidence" value="ECO:0007669"/>
    <property type="project" value="TreeGrafter"/>
</dbReference>
<evidence type="ECO:0000256" key="1">
    <source>
        <dbReference type="ARBA" id="ARBA00001947"/>
    </source>
</evidence>
<dbReference type="CDD" id="cd03860">
    <property type="entry name" value="M14_CP_A-B_like"/>
    <property type="match status" value="1"/>
</dbReference>
<dbReference type="Proteomes" id="UP001162162">
    <property type="component" value="Unassembled WGS sequence"/>
</dbReference>
<evidence type="ECO:0000256" key="2">
    <source>
        <dbReference type="ARBA" id="ARBA00005988"/>
    </source>
</evidence>
<dbReference type="EMBL" id="JAPWTK010000082">
    <property type="protein sequence ID" value="KAJ8951569.1"/>
    <property type="molecule type" value="Genomic_DNA"/>
</dbReference>
<accession>A0AAV8YJ07</accession>
<dbReference type="PRINTS" id="PR00765">
    <property type="entry name" value="CRBOXYPTASEA"/>
</dbReference>
<keyword evidence="6 12" id="KW-0732">Signal</keyword>
<evidence type="ECO:0000256" key="3">
    <source>
        <dbReference type="ARBA" id="ARBA00022645"/>
    </source>
</evidence>
<dbReference type="SMART" id="SM00631">
    <property type="entry name" value="Zn_pept"/>
    <property type="match status" value="1"/>
</dbReference>
<feature type="active site" description="Proton donor/acceptor" evidence="11">
    <location>
        <position position="453"/>
    </location>
</feature>
<evidence type="ECO:0000256" key="8">
    <source>
        <dbReference type="ARBA" id="ARBA00022833"/>
    </source>
</evidence>
<keyword evidence="4" id="KW-0645">Protease</keyword>
<dbReference type="InterPro" id="IPR036990">
    <property type="entry name" value="M14A-like_propep"/>
</dbReference>
<evidence type="ECO:0000256" key="4">
    <source>
        <dbReference type="ARBA" id="ARBA00022670"/>
    </source>
</evidence>
<keyword evidence="15" id="KW-1185">Reference proteome</keyword>
<dbReference type="FunFam" id="3.40.630.10:FF:000084">
    <property type="entry name" value="Carboxypeptidase B2"/>
    <property type="match status" value="1"/>
</dbReference>
<dbReference type="InterPro" id="IPR000834">
    <property type="entry name" value="Peptidase_M14"/>
</dbReference>
<keyword evidence="5" id="KW-0479">Metal-binding</keyword>
<keyword evidence="9" id="KW-0482">Metalloprotease</keyword>
<dbReference type="InterPro" id="IPR003146">
    <property type="entry name" value="M14A_act_pep"/>
</dbReference>
<dbReference type="Pfam" id="PF00246">
    <property type="entry name" value="Peptidase_M14"/>
    <property type="match status" value="1"/>
</dbReference>
<evidence type="ECO:0000256" key="11">
    <source>
        <dbReference type="PROSITE-ProRule" id="PRU01379"/>
    </source>
</evidence>
<evidence type="ECO:0000256" key="10">
    <source>
        <dbReference type="ARBA" id="ARBA00023157"/>
    </source>
</evidence>
<dbReference type="SUPFAM" id="SSF54897">
    <property type="entry name" value="Protease propeptides/inhibitors"/>
    <property type="match status" value="1"/>
</dbReference>
<evidence type="ECO:0000256" key="12">
    <source>
        <dbReference type="SAM" id="SignalP"/>
    </source>
</evidence>
<keyword evidence="3" id="KW-0121">Carboxypeptidase</keyword>
<dbReference type="PROSITE" id="PS52035">
    <property type="entry name" value="PEPTIDASE_M14"/>
    <property type="match status" value="1"/>
</dbReference>
<dbReference type="PANTHER" id="PTHR11705:SF91">
    <property type="entry name" value="FI01817P-RELATED"/>
    <property type="match status" value="1"/>
</dbReference>
<proteinExistence type="inferred from homology"/>
<evidence type="ECO:0000313" key="15">
    <source>
        <dbReference type="Proteomes" id="UP001162162"/>
    </source>
</evidence>
<dbReference type="Gene3D" id="3.30.70.340">
    <property type="entry name" value="Metallocarboxypeptidase-like"/>
    <property type="match status" value="1"/>
</dbReference>
<evidence type="ECO:0000256" key="9">
    <source>
        <dbReference type="ARBA" id="ARBA00023049"/>
    </source>
</evidence>
<dbReference type="Pfam" id="PF02244">
    <property type="entry name" value="Propep_M14"/>
    <property type="match status" value="1"/>
</dbReference>
<organism evidence="14 15">
    <name type="scientific">Aromia moschata</name>
    <dbReference type="NCBI Taxonomy" id="1265417"/>
    <lineage>
        <taxon>Eukaryota</taxon>
        <taxon>Metazoa</taxon>
        <taxon>Ecdysozoa</taxon>
        <taxon>Arthropoda</taxon>
        <taxon>Hexapoda</taxon>
        <taxon>Insecta</taxon>
        <taxon>Pterygota</taxon>
        <taxon>Neoptera</taxon>
        <taxon>Endopterygota</taxon>
        <taxon>Coleoptera</taxon>
        <taxon>Polyphaga</taxon>
        <taxon>Cucujiformia</taxon>
        <taxon>Chrysomeloidea</taxon>
        <taxon>Cerambycidae</taxon>
        <taxon>Cerambycinae</taxon>
        <taxon>Callichromatini</taxon>
        <taxon>Aromia</taxon>
    </lineage>
</organism>
<gene>
    <name evidence="14" type="ORF">NQ318_020446</name>
</gene>